<proteinExistence type="predicted"/>
<organism evidence="1">
    <name type="scientific">viral metagenome</name>
    <dbReference type="NCBI Taxonomy" id="1070528"/>
    <lineage>
        <taxon>unclassified sequences</taxon>
        <taxon>metagenomes</taxon>
        <taxon>organismal metagenomes</taxon>
    </lineage>
</organism>
<dbReference type="EMBL" id="MT144893">
    <property type="protein sequence ID" value="QJI01031.1"/>
    <property type="molecule type" value="Genomic_DNA"/>
</dbReference>
<evidence type="ECO:0000313" key="1">
    <source>
        <dbReference type="EMBL" id="QJI01031.1"/>
    </source>
</evidence>
<gene>
    <name evidence="1" type="ORF">TM448B02240_0009</name>
</gene>
<sequence length="78" mass="8954">MTDATYTLVCDILRKSNDGNDLSDLQLKLTEMAVNNQLNERGFIVLRGLQQRLTDEDRCRIMTAQNHDDSKGESRIVR</sequence>
<name>A0A6M3XST5_9ZZZZ</name>
<dbReference type="AlphaFoldDB" id="A0A6M3XST5"/>
<protein>
    <submittedName>
        <fullName evidence="1">Uncharacterized protein</fullName>
    </submittedName>
</protein>
<reference evidence="1" key="1">
    <citation type="submission" date="2020-03" db="EMBL/GenBank/DDBJ databases">
        <title>The deep terrestrial virosphere.</title>
        <authorList>
            <person name="Holmfeldt K."/>
            <person name="Nilsson E."/>
            <person name="Simone D."/>
            <person name="Lopez-Fernandez M."/>
            <person name="Wu X."/>
            <person name="de Brujin I."/>
            <person name="Lundin D."/>
            <person name="Andersson A."/>
            <person name="Bertilsson S."/>
            <person name="Dopson M."/>
        </authorList>
    </citation>
    <scope>NUCLEOTIDE SEQUENCE</scope>
    <source>
        <strain evidence="1">TM448B02240</strain>
    </source>
</reference>
<accession>A0A6M3XST5</accession>